<dbReference type="SMART" id="SM01219">
    <property type="entry name" value="Frataxin_Cyay"/>
    <property type="match status" value="1"/>
</dbReference>
<sequence>MIDEAQFRRESDRAFHHLKQSLIEAEEDGGFEAEDNNGVLNVLFEDGSTKFVFTPQTPVRQIWISARTSSFKLEWSEEAAAFVLAKTGETLKALTQRLLREQTGDDAIVLT</sequence>
<dbReference type="PROSITE" id="PS50810">
    <property type="entry name" value="FRATAXIN_2"/>
    <property type="match status" value="1"/>
</dbReference>
<dbReference type="GO" id="GO:0016226">
    <property type="term" value="P:iron-sulfur cluster assembly"/>
    <property type="evidence" value="ECO:0007669"/>
    <property type="project" value="InterPro"/>
</dbReference>
<keyword evidence="4" id="KW-1185">Reference proteome</keyword>
<dbReference type="GO" id="GO:0008198">
    <property type="term" value="F:ferrous iron binding"/>
    <property type="evidence" value="ECO:0007669"/>
    <property type="project" value="TreeGrafter"/>
</dbReference>
<protein>
    <submittedName>
        <fullName evidence="3">CyaY protein</fullName>
    </submittedName>
</protein>
<dbReference type="PANTHER" id="PTHR16821">
    <property type="entry name" value="FRATAXIN"/>
    <property type="match status" value="1"/>
</dbReference>
<dbReference type="Proteomes" id="UP000198356">
    <property type="component" value="Unassembled WGS sequence"/>
</dbReference>
<dbReference type="PANTHER" id="PTHR16821:SF2">
    <property type="entry name" value="FRATAXIN, MITOCHONDRIAL"/>
    <property type="match status" value="1"/>
</dbReference>
<dbReference type="AlphaFoldDB" id="A0A239IC67"/>
<organism evidence="3 4">
    <name type="scientific">Granulicella rosea</name>
    <dbReference type="NCBI Taxonomy" id="474952"/>
    <lineage>
        <taxon>Bacteria</taxon>
        <taxon>Pseudomonadati</taxon>
        <taxon>Acidobacteriota</taxon>
        <taxon>Terriglobia</taxon>
        <taxon>Terriglobales</taxon>
        <taxon>Acidobacteriaceae</taxon>
        <taxon>Granulicella</taxon>
    </lineage>
</organism>
<evidence type="ECO:0000313" key="4">
    <source>
        <dbReference type="Proteomes" id="UP000198356"/>
    </source>
</evidence>
<accession>A0A239IC67</accession>
<dbReference type="InterPro" id="IPR002908">
    <property type="entry name" value="Frataxin/CyaY"/>
</dbReference>
<dbReference type="Pfam" id="PF01491">
    <property type="entry name" value="Frataxin_Cyay"/>
    <property type="match status" value="1"/>
</dbReference>
<dbReference type="Gene3D" id="3.30.920.10">
    <property type="entry name" value="Frataxin/CyaY"/>
    <property type="match status" value="1"/>
</dbReference>
<dbReference type="GO" id="GO:0005829">
    <property type="term" value="C:cytosol"/>
    <property type="evidence" value="ECO:0007669"/>
    <property type="project" value="TreeGrafter"/>
</dbReference>
<evidence type="ECO:0000256" key="2">
    <source>
        <dbReference type="ARBA" id="ARBA00023004"/>
    </source>
</evidence>
<gene>
    <name evidence="3" type="ORF">SAMN05421770_10347</name>
</gene>
<comment type="similarity">
    <text evidence="1">Belongs to the frataxin family.</text>
</comment>
<dbReference type="GO" id="GO:0008199">
    <property type="term" value="F:ferric iron binding"/>
    <property type="evidence" value="ECO:0007669"/>
    <property type="project" value="InterPro"/>
</dbReference>
<dbReference type="EMBL" id="FZOU01000003">
    <property type="protein sequence ID" value="SNS91240.1"/>
    <property type="molecule type" value="Genomic_DNA"/>
</dbReference>
<dbReference type="NCBIfam" id="TIGR03421">
    <property type="entry name" value="FeS_CyaY"/>
    <property type="match status" value="1"/>
</dbReference>
<dbReference type="InterPro" id="IPR036524">
    <property type="entry name" value="Frataxin/CyaY_sf"/>
</dbReference>
<dbReference type="SUPFAM" id="SSF55387">
    <property type="entry name" value="Frataxin/Nqo15-like"/>
    <property type="match status" value="1"/>
</dbReference>
<dbReference type="OrthoDB" id="120254at2"/>
<proteinExistence type="inferred from homology"/>
<keyword evidence="2" id="KW-0408">Iron</keyword>
<evidence type="ECO:0000256" key="1">
    <source>
        <dbReference type="ARBA" id="ARBA00008183"/>
    </source>
</evidence>
<evidence type="ECO:0000313" key="3">
    <source>
        <dbReference type="EMBL" id="SNS91240.1"/>
    </source>
</evidence>
<dbReference type="RefSeq" id="WP_089408180.1">
    <property type="nucleotide sequence ID" value="NZ_FZOU01000003.1"/>
</dbReference>
<reference evidence="3 4" key="1">
    <citation type="submission" date="2017-06" db="EMBL/GenBank/DDBJ databases">
        <authorList>
            <person name="Kim H.J."/>
            <person name="Triplett B.A."/>
        </authorList>
    </citation>
    <scope>NUCLEOTIDE SEQUENCE [LARGE SCALE GENOMIC DNA]</scope>
    <source>
        <strain evidence="3 4">DSM 18704</strain>
    </source>
</reference>
<name>A0A239IC67_9BACT</name>